<dbReference type="Proteomes" id="UP000265691">
    <property type="component" value="Unassembled WGS sequence"/>
</dbReference>
<dbReference type="Pfam" id="PF01420">
    <property type="entry name" value="Methylase_S"/>
    <property type="match status" value="1"/>
</dbReference>
<proteinExistence type="inferred from homology"/>
<dbReference type="OrthoDB" id="9798929at2"/>
<dbReference type="AlphaFoldDB" id="A0A3A1Y0Y2"/>
<accession>A0A3A1Y0Y2</accession>
<comment type="similarity">
    <text evidence="1">Belongs to the type-I restriction system S methylase family.</text>
</comment>
<dbReference type="PANTHER" id="PTHR30408:SF12">
    <property type="entry name" value="TYPE I RESTRICTION ENZYME MJAVIII SPECIFICITY SUBUNIT"/>
    <property type="match status" value="1"/>
</dbReference>
<dbReference type="GO" id="GO:0009307">
    <property type="term" value="P:DNA restriction-modification system"/>
    <property type="evidence" value="ECO:0007669"/>
    <property type="project" value="UniProtKB-KW"/>
</dbReference>
<dbReference type="InterPro" id="IPR044946">
    <property type="entry name" value="Restrct_endonuc_typeI_TRD_sf"/>
</dbReference>
<evidence type="ECO:0000256" key="2">
    <source>
        <dbReference type="ARBA" id="ARBA00022747"/>
    </source>
</evidence>
<dbReference type="Gene3D" id="1.10.287.1120">
    <property type="entry name" value="Bipartite methylase S protein"/>
    <property type="match status" value="1"/>
</dbReference>
<gene>
    <name evidence="5" type="ORF">CKF54_07600</name>
</gene>
<keyword evidence="6" id="KW-1185">Reference proteome</keyword>
<dbReference type="GO" id="GO:0003677">
    <property type="term" value="F:DNA binding"/>
    <property type="evidence" value="ECO:0007669"/>
    <property type="project" value="UniProtKB-KW"/>
</dbReference>
<sequence>MTFLLIFNAFTLITPIIYLKNFGRIGYNRQRKAIPEVKRIPGSTPYHGSVGVIDYVEGYTHDGENVVIPRSAVMDLRNYPVRTTQGKIWVSDHAHVIRGHENVMDNMFLTTALRAIDYNPICVGGTRSQLNVDDLADINISYPSYEEQVKIGKLFRDIDEMIEAHRKRIEYLRTLRKGLIQNLFI</sequence>
<dbReference type="EMBL" id="NRHC01000134">
    <property type="protein sequence ID" value="RIY31111.1"/>
    <property type="molecule type" value="Genomic_DNA"/>
</dbReference>
<dbReference type="SUPFAM" id="SSF116734">
    <property type="entry name" value="DNA methylase specificity domain"/>
    <property type="match status" value="1"/>
</dbReference>
<evidence type="ECO:0000313" key="6">
    <source>
        <dbReference type="Proteomes" id="UP000265691"/>
    </source>
</evidence>
<evidence type="ECO:0000256" key="1">
    <source>
        <dbReference type="ARBA" id="ARBA00010923"/>
    </source>
</evidence>
<name>A0A3A1Y0Y2_9GAMM</name>
<dbReference type="PANTHER" id="PTHR30408">
    <property type="entry name" value="TYPE-1 RESTRICTION ENZYME ECOKI SPECIFICITY PROTEIN"/>
    <property type="match status" value="1"/>
</dbReference>
<reference evidence="5 6" key="1">
    <citation type="submission" date="2017-08" db="EMBL/GenBank/DDBJ databases">
        <title>Reclassification of Bisgaard taxon 37 and 44.</title>
        <authorList>
            <person name="Christensen H."/>
        </authorList>
    </citation>
    <scope>NUCLEOTIDE SEQUENCE [LARGE SCALE GENOMIC DNA]</scope>
    <source>
        <strain evidence="5 6">B96_3</strain>
    </source>
</reference>
<dbReference type="InterPro" id="IPR000055">
    <property type="entry name" value="Restrct_endonuc_typeI_TRD"/>
</dbReference>
<organism evidence="5 6">
    <name type="scientific">Psittacicella hinzii</name>
    <dbReference type="NCBI Taxonomy" id="2028575"/>
    <lineage>
        <taxon>Bacteria</taxon>
        <taxon>Pseudomonadati</taxon>
        <taxon>Pseudomonadota</taxon>
        <taxon>Gammaproteobacteria</taxon>
        <taxon>Pasteurellales</taxon>
        <taxon>Psittacicellaceae</taxon>
        <taxon>Psittacicella</taxon>
    </lineage>
</organism>
<evidence type="ECO:0000256" key="3">
    <source>
        <dbReference type="ARBA" id="ARBA00023125"/>
    </source>
</evidence>
<dbReference type="Gene3D" id="3.90.220.20">
    <property type="entry name" value="DNA methylase specificity domains"/>
    <property type="match status" value="1"/>
</dbReference>
<dbReference type="RefSeq" id="WP_119525754.1">
    <property type="nucleotide sequence ID" value="NZ_NRHC01000134.1"/>
</dbReference>
<feature type="domain" description="Type I restriction modification DNA specificity" evidence="4">
    <location>
        <begin position="47"/>
        <end position="170"/>
    </location>
</feature>
<dbReference type="InterPro" id="IPR052021">
    <property type="entry name" value="Type-I_RS_S_subunit"/>
</dbReference>
<protein>
    <recommendedName>
        <fullName evidence="4">Type I restriction modification DNA specificity domain-containing protein</fullName>
    </recommendedName>
</protein>
<comment type="caution">
    <text evidence="5">The sequence shown here is derived from an EMBL/GenBank/DDBJ whole genome shotgun (WGS) entry which is preliminary data.</text>
</comment>
<keyword evidence="2" id="KW-0680">Restriction system</keyword>
<evidence type="ECO:0000259" key="4">
    <source>
        <dbReference type="Pfam" id="PF01420"/>
    </source>
</evidence>
<keyword evidence="3" id="KW-0238">DNA-binding</keyword>
<evidence type="ECO:0000313" key="5">
    <source>
        <dbReference type="EMBL" id="RIY31111.1"/>
    </source>
</evidence>